<evidence type="ECO:0000313" key="1">
    <source>
        <dbReference type="EMBL" id="QFQ13108.1"/>
    </source>
</evidence>
<sequence length="237" mass="27900">MEIILNPKYSHLHDFLAHLEEHYQKGEIVQDDFNEIRTLEVDGLKLSVKKYGQSMRHRLKFYKMAKGKKAYIGQRLLRERGYESPEPVAFVRYRRRMLTSRTYFVTVRSPLRYSLNDLPSLSEEEQKAVVRAFAAYAARFHEDGFTHRNMKTKHVLFDKVGDGYTFALLDANRVHKGRHVSVEKGCANFARLNCSDENLKLLLDEYAEIRHADKTACYNIFAQSHEKYRNKILRRGH</sequence>
<name>A0A5P8E841_9BACT</name>
<protein>
    <recommendedName>
        <fullName evidence="3">Lipopolysaccharide kinase</fullName>
    </recommendedName>
</protein>
<reference evidence="1 2" key="1">
    <citation type="submission" date="2018-11" db="EMBL/GenBank/DDBJ databases">
        <authorList>
            <person name="Na S.W."/>
            <person name="Baik M."/>
        </authorList>
    </citation>
    <scope>NUCLEOTIDE SEQUENCE [LARGE SCALE GENOMIC DNA]</scope>
    <source>
        <strain evidence="1 2">E39</strain>
    </source>
</reference>
<dbReference type="OrthoDB" id="9773772at2"/>
<keyword evidence="2" id="KW-1185">Reference proteome</keyword>
<evidence type="ECO:0000313" key="2">
    <source>
        <dbReference type="Proteomes" id="UP000249375"/>
    </source>
</evidence>
<dbReference type="KEGG" id="alq:C7Y71_008820"/>
<gene>
    <name evidence="1" type="ORF">C7Y71_008820</name>
</gene>
<proteinExistence type="predicted"/>
<evidence type="ECO:0008006" key="3">
    <source>
        <dbReference type="Google" id="ProtNLM"/>
    </source>
</evidence>
<organism evidence="1 2">
    <name type="scientific">Pseudoprevotella muciniphila</name>
    <dbReference type="NCBI Taxonomy" id="2133944"/>
    <lineage>
        <taxon>Bacteria</taxon>
        <taxon>Pseudomonadati</taxon>
        <taxon>Bacteroidota</taxon>
        <taxon>Bacteroidia</taxon>
        <taxon>Bacteroidales</taxon>
        <taxon>Prevotellaceae</taxon>
        <taxon>Pseudoprevotella</taxon>
    </lineage>
</organism>
<dbReference type="RefSeq" id="WP_111898216.1">
    <property type="nucleotide sequence ID" value="NZ_CP033459.1"/>
</dbReference>
<dbReference type="AlphaFoldDB" id="A0A5P8E841"/>
<accession>A0A5P8E841</accession>
<dbReference type="Pfam" id="PF06293">
    <property type="entry name" value="Kdo"/>
    <property type="match status" value="1"/>
</dbReference>
<dbReference type="InterPro" id="IPR011009">
    <property type="entry name" value="Kinase-like_dom_sf"/>
</dbReference>
<dbReference type="SUPFAM" id="SSF56112">
    <property type="entry name" value="Protein kinase-like (PK-like)"/>
    <property type="match status" value="1"/>
</dbReference>
<dbReference type="Proteomes" id="UP000249375">
    <property type="component" value="Chromosome"/>
</dbReference>
<dbReference type="EMBL" id="CP033459">
    <property type="protein sequence ID" value="QFQ13108.1"/>
    <property type="molecule type" value="Genomic_DNA"/>
</dbReference>